<dbReference type="Proteomes" id="UP000672039">
    <property type="component" value="Chromosome"/>
</dbReference>
<feature type="domain" description="Major facilitator superfamily (MFS) profile" evidence="10">
    <location>
        <begin position="11"/>
        <end position="395"/>
    </location>
</feature>
<dbReference type="PANTHER" id="PTHR23502:SF132">
    <property type="entry name" value="POLYAMINE TRANSPORTER 2-RELATED"/>
    <property type="match status" value="1"/>
</dbReference>
<evidence type="ECO:0000256" key="2">
    <source>
        <dbReference type="ARBA" id="ARBA00006236"/>
    </source>
</evidence>
<dbReference type="PROSITE" id="PS50850">
    <property type="entry name" value="MFS"/>
    <property type="match status" value="1"/>
</dbReference>
<comment type="caution">
    <text evidence="8">Lacks conserved residue(s) required for the propagation of feature annotation.</text>
</comment>
<comment type="subcellular location">
    <subcellularLocation>
        <location evidence="8">Cell inner membrane</location>
        <topology evidence="8">Multi-pass membrane protein</topology>
    </subcellularLocation>
    <subcellularLocation>
        <location evidence="1">Cell membrane</location>
        <topology evidence="1">Multi-pass membrane protein</topology>
    </subcellularLocation>
</comment>
<keyword evidence="3 8" id="KW-0813">Transport</keyword>
<evidence type="ECO:0000259" key="10">
    <source>
        <dbReference type="PROSITE" id="PS50850"/>
    </source>
</evidence>
<feature type="signal peptide" evidence="9">
    <location>
        <begin position="1"/>
        <end position="25"/>
    </location>
</feature>
<feature type="transmembrane region" description="Helical" evidence="8">
    <location>
        <begin position="281"/>
        <end position="302"/>
    </location>
</feature>
<evidence type="ECO:0000256" key="5">
    <source>
        <dbReference type="ARBA" id="ARBA00022692"/>
    </source>
</evidence>
<keyword evidence="6 8" id="KW-1133">Transmembrane helix</keyword>
<feature type="transmembrane region" description="Helical" evidence="8">
    <location>
        <begin position="136"/>
        <end position="161"/>
    </location>
</feature>
<feature type="transmembrane region" description="Helical" evidence="8">
    <location>
        <begin position="78"/>
        <end position="97"/>
    </location>
</feature>
<evidence type="ECO:0000256" key="7">
    <source>
        <dbReference type="ARBA" id="ARBA00023136"/>
    </source>
</evidence>
<reference evidence="11 12" key="1">
    <citation type="submission" date="2021-04" db="EMBL/GenBank/DDBJ databases">
        <title>Genomics, taxonomy and metabolism of representatives of sulfur bacteria of the genus Thiothrix: Thiothrix fructosivorans QT, Thiothrix unzii A1T and three new species, Thiothrix subterranea sp. nov., Thiothrix litoralis sp. nov. and 'Candidatus Thiothrix anitrata' sp. nov.</title>
        <authorList>
            <person name="Ravin N.V."/>
            <person name="Smolyakov D."/>
            <person name="Rudenko T.S."/>
            <person name="Mardanov A.V."/>
            <person name="Beletsky A.V."/>
            <person name="Markov N.D."/>
            <person name="Fomenkov A.I."/>
            <person name="Roberts R.J."/>
            <person name="Karnachuk O.V."/>
            <person name="Novikov A."/>
            <person name="Grabovich M.Y."/>
        </authorList>
    </citation>
    <scope>NUCLEOTIDE SEQUENCE [LARGE SCALE GENOMIC DNA]</scope>
    <source>
        <strain evidence="11 12">AS</strain>
    </source>
</reference>
<evidence type="ECO:0000256" key="4">
    <source>
        <dbReference type="ARBA" id="ARBA00022475"/>
    </source>
</evidence>
<dbReference type="RefSeq" id="WP_210223117.1">
    <property type="nucleotide sequence ID" value="NZ_CP072801.1"/>
</dbReference>
<dbReference type="Gene3D" id="1.20.1720.10">
    <property type="entry name" value="Multidrug resistance protein D"/>
    <property type="match status" value="1"/>
</dbReference>
<comment type="similarity">
    <text evidence="2 8">Belongs to the major facilitator superfamily. Bcr/CmlA family.</text>
</comment>
<dbReference type="PANTHER" id="PTHR23502">
    <property type="entry name" value="MAJOR FACILITATOR SUPERFAMILY"/>
    <property type="match status" value="1"/>
</dbReference>
<feature type="transmembrane region" description="Helical" evidence="8">
    <location>
        <begin position="371"/>
        <end position="392"/>
    </location>
</feature>
<feature type="transmembrane region" description="Helical" evidence="8">
    <location>
        <begin position="254"/>
        <end position="274"/>
    </location>
</feature>
<organism evidence="11 12">
    <name type="scientific">Thiothrix litoralis</name>
    <dbReference type="NCBI Taxonomy" id="2891210"/>
    <lineage>
        <taxon>Bacteria</taxon>
        <taxon>Pseudomonadati</taxon>
        <taxon>Pseudomonadota</taxon>
        <taxon>Gammaproteobacteria</taxon>
        <taxon>Thiotrichales</taxon>
        <taxon>Thiotrichaceae</taxon>
        <taxon>Thiothrix</taxon>
    </lineage>
</organism>
<dbReference type="InterPro" id="IPR011701">
    <property type="entry name" value="MFS"/>
</dbReference>
<gene>
    <name evidence="11" type="ORF">J9253_02260</name>
</gene>
<dbReference type="InterPro" id="IPR020846">
    <property type="entry name" value="MFS_dom"/>
</dbReference>
<protein>
    <recommendedName>
        <fullName evidence="8">Bcr/CflA family efflux transporter</fullName>
    </recommendedName>
</protein>
<keyword evidence="4" id="KW-1003">Cell membrane</keyword>
<feature type="transmembrane region" description="Helical" evidence="8">
    <location>
        <begin position="314"/>
        <end position="334"/>
    </location>
</feature>
<dbReference type="NCBIfam" id="TIGR00710">
    <property type="entry name" value="efflux_Bcr_CflA"/>
    <property type="match status" value="1"/>
</dbReference>
<evidence type="ECO:0000256" key="9">
    <source>
        <dbReference type="SAM" id="SignalP"/>
    </source>
</evidence>
<feature type="transmembrane region" description="Helical" evidence="8">
    <location>
        <begin position="341"/>
        <end position="365"/>
    </location>
</feature>
<feature type="transmembrane region" description="Helical" evidence="8">
    <location>
        <begin position="49"/>
        <end position="66"/>
    </location>
</feature>
<keyword evidence="5 8" id="KW-0812">Transmembrane</keyword>
<keyword evidence="9" id="KW-0732">Signal</keyword>
<dbReference type="PRINTS" id="PR01036">
    <property type="entry name" value="TCRTETB"/>
</dbReference>
<dbReference type="InterPro" id="IPR004812">
    <property type="entry name" value="Efflux_drug-R_Bcr/CmlA"/>
</dbReference>
<proteinExistence type="inferred from homology"/>
<evidence type="ECO:0000256" key="1">
    <source>
        <dbReference type="ARBA" id="ARBA00004651"/>
    </source>
</evidence>
<dbReference type="EMBL" id="CP072801">
    <property type="protein sequence ID" value="QTR46795.1"/>
    <property type="molecule type" value="Genomic_DNA"/>
</dbReference>
<evidence type="ECO:0000256" key="8">
    <source>
        <dbReference type="RuleBase" id="RU365088"/>
    </source>
</evidence>
<feature type="transmembrane region" description="Helical" evidence="8">
    <location>
        <begin position="167"/>
        <end position="186"/>
    </location>
</feature>
<sequence>MPSKLPRFSEFITLIALLSSLTALATDTMLPALATIGQELGVTHENEAQLIISTLFLGLASGQIFFGPLSDATGRKPLMYVGLGMFMLGSLLSMLAQDFSHMLFGRFLQGLGASAPRVLTMALVRDCYAGAAMARVMSFTMSIFILVPMIAPSLGQGILLFAGWRSIFTVFLLLAVIVAVWFWLRMPETLPPDKRRAFTFPEFWRGLKEVVTNRTSMTYTATAGMVFGAFLGYLSSAQQILQIQYGLGERFPLYFALLALSIGGASLLNARLVMRFGMHWLVMRAVILFTVLSGLFLLVAYATQGHPPLESLMAYFMLTFLALGMTFGNLNALAMEPLGHVAGIAASVIGSLSTLVAIPLGTFIGQSYNGTVLPLTGGFFLLGLLATAALFLGEKTTWKPQH</sequence>
<dbReference type="CDD" id="cd17320">
    <property type="entry name" value="MFS_MdfA_MDR_like"/>
    <property type="match status" value="1"/>
</dbReference>
<dbReference type="Pfam" id="PF07690">
    <property type="entry name" value="MFS_1"/>
    <property type="match status" value="1"/>
</dbReference>
<dbReference type="InterPro" id="IPR036259">
    <property type="entry name" value="MFS_trans_sf"/>
</dbReference>
<evidence type="ECO:0000256" key="3">
    <source>
        <dbReference type="ARBA" id="ARBA00022448"/>
    </source>
</evidence>
<accession>A0ABX7WT00</accession>
<keyword evidence="7 8" id="KW-0472">Membrane</keyword>
<feature type="chain" id="PRO_5045462840" description="Bcr/CflA family efflux transporter" evidence="9">
    <location>
        <begin position="26"/>
        <end position="402"/>
    </location>
</feature>
<evidence type="ECO:0000256" key="6">
    <source>
        <dbReference type="ARBA" id="ARBA00022989"/>
    </source>
</evidence>
<dbReference type="SUPFAM" id="SSF103473">
    <property type="entry name" value="MFS general substrate transporter"/>
    <property type="match status" value="1"/>
</dbReference>
<evidence type="ECO:0000313" key="12">
    <source>
        <dbReference type="Proteomes" id="UP000672039"/>
    </source>
</evidence>
<keyword evidence="12" id="KW-1185">Reference proteome</keyword>
<name>A0ABX7WT00_9GAMM</name>
<feature type="transmembrane region" description="Helical" evidence="8">
    <location>
        <begin position="217"/>
        <end position="234"/>
    </location>
</feature>
<evidence type="ECO:0000313" key="11">
    <source>
        <dbReference type="EMBL" id="QTR46795.1"/>
    </source>
</evidence>
<keyword evidence="8" id="KW-0997">Cell inner membrane</keyword>